<dbReference type="EMBL" id="GG663365">
    <property type="protein sequence ID" value="EEH08847.1"/>
    <property type="molecule type" value="Genomic_DNA"/>
</dbReference>
<name>C0NGB2_AJECG</name>
<feature type="region of interest" description="Disordered" evidence="1">
    <location>
        <begin position="143"/>
        <end position="186"/>
    </location>
</feature>
<dbReference type="PANTHER" id="PTHR10845">
    <property type="entry name" value="REGULATOR OF G PROTEIN SIGNALING"/>
    <property type="match status" value="1"/>
</dbReference>
<dbReference type="AlphaFoldDB" id="C0NGB2"/>
<organism evidence="3 4">
    <name type="scientific">Ajellomyces capsulatus (strain G186AR / H82 / ATCC MYA-2454 / RMSCC 2432)</name>
    <name type="common">Darling's disease fungus</name>
    <name type="synonym">Histoplasma capsulatum</name>
    <dbReference type="NCBI Taxonomy" id="447093"/>
    <lineage>
        <taxon>Eukaryota</taxon>
        <taxon>Fungi</taxon>
        <taxon>Dikarya</taxon>
        <taxon>Ascomycota</taxon>
        <taxon>Pezizomycotina</taxon>
        <taxon>Eurotiomycetes</taxon>
        <taxon>Eurotiomycetidae</taxon>
        <taxon>Onygenales</taxon>
        <taxon>Ajellomycetaceae</taxon>
        <taxon>Histoplasma</taxon>
    </lineage>
</organism>
<evidence type="ECO:0000259" key="2">
    <source>
        <dbReference type="PROSITE" id="PS50132"/>
    </source>
</evidence>
<evidence type="ECO:0000313" key="4">
    <source>
        <dbReference type="Proteomes" id="UP000001631"/>
    </source>
</evidence>
<dbReference type="Proteomes" id="UP000001631">
    <property type="component" value="Unassembled WGS sequence"/>
</dbReference>
<dbReference type="Gene3D" id="1.10.167.10">
    <property type="entry name" value="Regulator of G-protein Signalling 4, domain 2"/>
    <property type="match status" value="1"/>
</dbReference>
<evidence type="ECO:0000313" key="3">
    <source>
        <dbReference type="EMBL" id="EEH08847.1"/>
    </source>
</evidence>
<feature type="compositionally biased region" description="Polar residues" evidence="1">
    <location>
        <begin position="173"/>
        <end position="186"/>
    </location>
</feature>
<dbReference type="PROSITE" id="PS50132">
    <property type="entry name" value="RGS"/>
    <property type="match status" value="1"/>
</dbReference>
<evidence type="ECO:0000256" key="1">
    <source>
        <dbReference type="SAM" id="MobiDB-lite"/>
    </source>
</evidence>
<dbReference type="RefSeq" id="XP_045289328.1">
    <property type="nucleotide sequence ID" value="XM_045429433.1"/>
</dbReference>
<dbReference type="InterPro" id="IPR036305">
    <property type="entry name" value="RGS_sf"/>
</dbReference>
<keyword evidence="4" id="KW-1185">Reference proteome</keyword>
<dbReference type="Pfam" id="PF00615">
    <property type="entry name" value="RGS"/>
    <property type="match status" value="1"/>
</dbReference>
<dbReference type="HOGENOM" id="CLU_037891_1_0_1"/>
<dbReference type="InterPro" id="IPR044926">
    <property type="entry name" value="RGS_subdomain_2"/>
</dbReference>
<accession>C0NGB2</accession>
<feature type="compositionally biased region" description="Basic and acidic residues" evidence="1">
    <location>
        <begin position="323"/>
        <end position="335"/>
    </location>
</feature>
<feature type="compositionally biased region" description="Polar residues" evidence="1">
    <location>
        <begin position="148"/>
        <end position="158"/>
    </location>
</feature>
<dbReference type="CDD" id="cd07440">
    <property type="entry name" value="RGS"/>
    <property type="match status" value="1"/>
</dbReference>
<feature type="domain" description="RGS" evidence="2">
    <location>
        <begin position="209"/>
        <end position="312"/>
    </location>
</feature>
<dbReference type="InParanoid" id="C0NGB2"/>
<proteinExistence type="predicted"/>
<protein>
    <submittedName>
        <fullName evidence="3">A-agglutinin core protein AGA1</fullName>
    </submittedName>
</protein>
<dbReference type="VEuPathDB" id="FungiDB:I7I50_10733"/>
<feature type="compositionally biased region" description="Low complexity" evidence="1">
    <location>
        <begin position="365"/>
        <end position="382"/>
    </location>
</feature>
<feature type="compositionally biased region" description="Polar residues" evidence="1">
    <location>
        <begin position="342"/>
        <end position="353"/>
    </location>
</feature>
<dbReference type="InterPro" id="IPR016137">
    <property type="entry name" value="RGS"/>
</dbReference>
<dbReference type="SUPFAM" id="SSF48097">
    <property type="entry name" value="Regulator of G-protein signaling, RGS"/>
    <property type="match status" value="1"/>
</dbReference>
<feature type="compositionally biased region" description="Polar residues" evidence="1">
    <location>
        <begin position="383"/>
        <end position="407"/>
    </location>
</feature>
<feature type="region of interest" description="Disordered" evidence="1">
    <location>
        <begin position="311"/>
        <end position="473"/>
    </location>
</feature>
<dbReference type="SMART" id="SM00315">
    <property type="entry name" value="RGS"/>
    <property type="match status" value="1"/>
</dbReference>
<dbReference type="GeneID" id="69035400"/>
<sequence length="473" mass="51846">MSAPTDLAGNAAKELALTSTPSKDPPPPPTCVAVSTLHISRFCPLFRHEKPAPFGQAASERLSLATRAPIPRYTVWNSRITWFLRPWVLRKRLNLQQQLETGVGSPVGNRVRKQARRNRKQTRLCRCLGAMITGTSRYSALLFRTPTPDHTPQLSPAPSDSDSDDDNAMEGWHSNTRPLSLAIPSSGTRPTLDDVLSGVSPPPYTLSAFMAFLSQNHCLETLEFTMEAKRYQDNYYADPSRTQHLCKLFQRILTAYIFPASPREINVSSEVRDDLLSHSNSPTPPRPETLDSAVRRMRDLMEESIFLPFLHSQSPPAITPHSPYDETKAEDDSQMPRHSSMRRQLSPQSSFASPRSPVAGYSLPSNTSVGRSESRSSGQSYSPTSGDFASANTDDSGSMTSNPSSGELMTPPTTPSYSDVGLHAGTQGQSHSPKARPENSWKKMGLKLGWKKRPGGGGGAGSRDGRSPPTEED</sequence>
<gene>
    <name evidence="3" type="ORF">HCBG_02384</name>
</gene>
<reference evidence="3" key="1">
    <citation type="submission" date="2009-02" db="EMBL/GenBank/DDBJ databases">
        <title>The Genome Sequence of Ajellomyces capsulatus strain G186AR.</title>
        <authorList>
            <consortium name="The Broad Institute Genome Sequencing Platform"/>
            <person name="Champion M."/>
            <person name="Cuomo C."/>
            <person name="Ma L.-J."/>
            <person name="Henn M.R."/>
            <person name="Sil A."/>
            <person name="Goldman B."/>
            <person name="Young S.K."/>
            <person name="Kodira C.D."/>
            <person name="Zeng Q."/>
            <person name="Koehrsen M."/>
            <person name="Alvarado L."/>
            <person name="Berlin A."/>
            <person name="Borenstein D."/>
            <person name="Chen Z."/>
            <person name="Engels R."/>
            <person name="Freedman E."/>
            <person name="Gellesch M."/>
            <person name="Goldberg J."/>
            <person name="Griggs A."/>
            <person name="Gujja S."/>
            <person name="Heiman D."/>
            <person name="Hepburn T."/>
            <person name="Howarth C."/>
            <person name="Jen D."/>
            <person name="Larson L."/>
            <person name="Lewis B."/>
            <person name="Mehta T."/>
            <person name="Park D."/>
            <person name="Pearson M."/>
            <person name="Roberts A."/>
            <person name="Saif S."/>
            <person name="Shea T."/>
            <person name="Shenoy N."/>
            <person name="Sisk P."/>
            <person name="Stolte C."/>
            <person name="Sykes S."/>
            <person name="Walk T."/>
            <person name="White J."/>
            <person name="Yandava C."/>
            <person name="Klein B."/>
            <person name="McEwen J.G."/>
            <person name="Puccia R."/>
            <person name="Goldman G.H."/>
            <person name="Felipe M.S."/>
            <person name="Nino-Vega G."/>
            <person name="San-Blas G."/>
            <person name="Taylor J."/>
            <person name="Mendoza L."/>
            <person name="Galagan J."/>
            <person name="Nusbaum C."/>
            <person name="Birren B."/>
        </authorList>
    </citation>
    <scope>NUCLEOTIDE SEQUENCE</scope>
    <source>
        <strain evidence="3">G186AR</strain>
    </source>
</reference>
<dbReference type="PANTHER" id="PTHR10845:SF267">
    <property type="entry name" value="REGULATOR OF G PROTEIN SIGNALING DOMAIN PROTEIN (AFU_ORTHOLOGUE AFUA_6G06860)"/>
    <property type="match status" value="1"/>
</dbReference>